<proteinExistence type="predicted"/>
<sequence length="41" mass="4762">MKNRPVLFIFTQENAQNSRMYQNQIRLATLNFAQESSGTIT</sequence>
<dbReference type="AlphaFoldDB" id="A0A2P2Q0X1"/>
<reference evidence="1" key="1">
    <citation type="submission" date="2018-02" db="EMBL/GenBank/DDBJ databases">
        <title>Rhizophora mucronata_Transcriptome.</title>
        <authorList>
            <person name="Meera S.P."/>
            <person name="Sreeshan A."/>
            <person name="Augustine A."/>
        </authorList>
    </citation>
    <scope>NUCLEOTIDE SEQUENCE</scope>
    <source>
        <tissue evidence="1">Leaf</tissue>
    </source>
</reference>
<accession>A0A2P2Q0X1</accession>
<organism evidence="1">
    <name type="scientific">Rhizophora mucronata</name>
    <name type="common">Asiatic mangrove</name>
    <dbReference type="NCBI Taxonomy" id="61149"/>
    <lineage>
        <taxon>Eukaryota</taxon>
        <taxon>Viridiplantae</taxon>
        <taxon>Streptophyta</taxon>
        <taxon>Embryophyta</taxon>
        <taxon>Tracheophyta</taxon>
        <taxon>Spermatophyta</taxon>
        <taxon>Magnoliopsida</taxon>
        <taxon>eudicotyledons</taxon>
        <taxon>Gunneridae</taxon>
        <taxon>Pentapetalae</taxon>
        <taxon>rosids</taxon>
        <taxon>fabids</taxon>
        <taxon>Malpighiales</taxon>
        <taxon>Rhizophoraceae</taxon>
        <taxon>Rhizophora</taxon>
    </lineage>
</organism>
<dbReference type="EMBL" id="GGEC01080121">
    <property type="protein sequence ID" value="MBX60605.1"/>
    <property type="molecule type" value="Transcribed_RNA"/>
</dbReference>
<evidence type="ECO:0000313" key="1">
    <source>
        <dbReference type="EMBL" id="MBX60605.1"/>
    </source>
</evidence>
<protein>
    <submittedName>
        <fullName evidence="1">Uncharacterized protein</fullName>
    </submittedName>
</protein>
<name>A0A2P2Q0X1_RHIMU</name>